<comment type="subcellular location">
    <subcellularLocation>
        <location evidence="1">Golgi apparatus membrane</location>
        <topology evidence="1">Peripheral membrane protein</topology>
        <orientation evidence="1">Cytoplasmic side</orientation>
    </subcellularLocation>
</comment>
<keyword evidence="6" id="KW-1185">Reference proteome</keyword>
<accession>A0A917QQ44</accession>
<dbReference type="GO" id="GO:0070273">
    <property type="term" value="F:phosphatidylinositol-4-phosphate binding"/>
    <property type="evidence" value="ECO:0007669"/>
    <property type="project" value="InterPro"/>
</dbReference>
<keyword evidence="2" id="KW-0333">Golgi apparatus</keyword>
<name>A0A917QQ44_9ACTN</name>
<dbReference type="Pfam" id="PF05719">
    <property type="entry name" value="GPP34"/>
    <property type="match status" value="1"/>
</dbReference>
<evidence type="ECO:0000313" key="6">
    <source>
        <dbReference type="Proteomes" id="UP000637788"/>
    </source>
</evidence>
<reference evidence="5" key="2">
    <citation type="submission" date="2020-09" db="EMBL/GenBank/DDBJ databases">
        <authorList>
            <person name="Sun Q."/>
            <person name="Ohkuma M."/>
        </authorList>
    </citation>
    <scope>NUCLEOTIDE SEQUENCE</scope>
    <source>
        <strain evidence="5">JCM 3035</strain>
    </source>
</reference>
<dbReference type="GO" id="GO:0005737">
    <property type="term" value="C:cytoplasm"/>
    <property type="evidence" value="ECO:0007669"/>
    <property type="project" value="UniProtKB-ARBA"/>
</dbReference>
<dbReference type="AlphaFoldDB" id="A0A917QQ44"/>
<dbReference type="InterPro" id="IPR008628">
    <property type="entry name" value="GPP34-like"/>
</dbReference>
<evidence type="ECO:0008006" key="7">
    <source>
        <dbReference type="Google" id="ProtNLM"/>
    </source>
</evidence>
<evidence type="ECO:0000256" key="2">
    <source>
        <dbReference type="ARBA" id="ARBA00023034"/>
    </source>
</evidence>
<evidence type="ECO:0000256" key="4">
    <source>
        <dbReference type="ARBA" id="ARBA00023136"/>
    </source>
</evidence>
<dbReference type="GO" id="GO:0012505">
    <property type="term" value="C:endomembrane system"/>
    <property type="evidence" value="ECO:0007669"/>
    <property type="project" value="UniProtKB-ARBA"/>
</dbReference>
<evidence type="ECO:0000256" key="3">
    <source>
        <dbReference type="ARBA" id="ARBA00023121"/>
    </source>
</evidence>
<protein>
    <recommendedName>
        <fullName evidence="7">GPP34 family phosphoprotein</fullName>
    </recommendedName>
</protein>
<sequence>MHMTLPQRMYLLMYTVDKKKFEVQNLQFRGQKVRAAALAQLLHGEFIGVRQGKRPKVVRQVSGAPGDSFLDEVWRQVPADNPQSWLNLLHPYAHTAESAVREQLAGTGEITIPPVRGLKKLSLLAQHEVRVNRPETVLAVREQVREPVLRGLEPADLPFDDLAMTALAAESDLYHVFSREERREHKKVLKAFDRHFDEKTSGLRHALSTSIQVLRPSGGGWGQ</sequence>
<dbReference type="Gene3D" id="1.10.3630.10">
    <property type="entry name" value="yeast vps74-n-term truncation variant domain like"/>
    <property type="match status" value="1"/>
</dbReference>
<dbReference type="Proteomes" id="UP000637788">
    <property type="component" value="Unassembled WGS sequence"/>
</dbReference>
<proteinExistence type="predicted"/>
<comment type="caution">
    <text evidence="5">The sequence shown here is derived from an EMBL/GenBank/DDBJ whole genome shotgun (WGS) entry which is preliminary data.</text>
</comment>
<organism evidence="5 6">
    <name type="scientific">Streptomyces flaveus</name>
    <dbReference type="NCBI Taxonomy" id="66370"/>
    <lineage>
        <taxon>Bacteria</taxon>
        <taxon>Bacillati</taxon>
        <taxon>Actinomycetota</taxon>
        <taxon>Actinomycetes</taxon>
        <taxon>Kitasatosporales</taxon>
        <taxon>Streptomycetaceae</taxon>
        <taxon>Streptomyces</taxon>
        <taxon>Streptomyces aurantiacus group</taxon>
    </lineage>
</organism>
<keyword evidence="3" id="KW-0446">Lipid-binding</keyword>
<dbReference type="InterPro" id="IPR038261">
    <property type="entry name" value="GPP34-like_sf"/>
</dbReference>
<keyword evidence="4" id="KW-0472">Membrane</keyword>
<reference evidence="5" key="1">
    <citation type="journal article" date="2014" name="Int. J. Syst. Evol. Microbiol.">
        <title>Complete genome sequence of Corynebacterium casei LMG S-19264T (=DSM 44701T), isolated from a smear-ripened cheese.</title>
        <authorList>
            <consortium name="US DOE Joint Genome Institute (JGI-PGF)"/>
            <person name="Walter F."/>
            <person name="Albersmeier A."/>
            <person name="Kalinowski J."/>
            <person name="Ruckert C."/>
        </authorList>
    </citation>
    <scope>NUCLEOTIDE SEQUENCE</scope>
    <source>
        <strain evidence="5">JCM 3035</strain>
    </source>
</reference>
<dbReference type="EMBL" id="BMPQ01000005">
    <property type="protein sequence ID" value="GGK62734.1"/>
    <property type="molecule type" value="Genomic_DNA"/>
</dbReference>
<evidence type="ECO:0000313" key="5">
    <source>
        <dbReference type="EMBL" id="GGK62734.1"/>
    </source>
</evidence>
<evidence type="ECO:0000256" key="1">
    <source>
        <dbReference type="ARBA" id="ARBA00004255"/>
    </source>
</evidence>
<gene>
    <name evidence="5" type="ORF">GCM10010094_24340</name>
</gene>